<dbReference type="GO" id="GO:0006433">
    <property type="term" value="P:prolyl-tRNA aminoacylation"/>
    <property type="evidence" value="ECO:0007669"/>
    <property type="project" value="InterPro"/>
</dbReference>
<dbReference type="InterPro" id="IPR045864">
    <property type="entry name" value="aa-tRNA-synth_II/BPL/LPL"/>
</dbReference>
<accession>A0AB32VX84</accession>
<dbReference type="InterPro" id="IPR004499">
    <property type="entry name" value="Pro-tRNA-ligase_IIa_arc-type"/>
</dbReference>
<proteinExistence type="predicted"/>
<dbReference type="PANTHER" id="PTHR43382:SF2">
    <property type="entry name" value="BIFUNCTIONAL GLUTAMATE_PROLINE--TRNA LIGASE"/>
    <property type="match status" value="1"/>
</dbReference>
<dbReference type="Proteomes" id="UP000694886">
    <property type="component" value="Chromosome 2"/>
</dbReference>
<reference evidence="1" key="1">
    <citation type="journal article" date="1997" name="Nucleic Acids Res.">
        <title>tRNAscan-SE: a program for improved detection of transfer RNA genes in genomic sequence.</title>
        <authorList>
            <person name="Lowe T.M."/>
            <person name="Eddy S.R."/>
        </authorList>
    </citation>
    <scope>NUCLEOTIDE SEQUENCE [LARGE SCALE GENOMIC DNA]</scope>
    <source>
        <strain evidence="1">r\B97-61/B2</strain>
    </source>
</reference>
<dbReference type="Gramene" id="Tc02v2_t002940.5">
    <property type="protein sequence ID" value="Tc02v2_p002940.5"/>
    <property type="gene ID" value="Tc02v2_g002940"/>
</dbReference>
<dbReference type="GO" id="GO:0005524">
    <property type="term" value="F:ATP binding"/>
    <property type="evidence" value="ECO:0007669"/>
    <property type="project" value="InterPro"/>
</dbReference>
<organism evidence="1 2">
    <name type="scientific">Theobroma cacao</name>
    <name type="common">Cacao</name>
    <name type="synonym">Cocoa</name>
    <dbReference type="NCBI Taxonomy" id="3641"/>
    <lineage>
        <taxon>Eukaryota</taxon>
        <taxon>Viridiplantae</taxon>
        <taxon>Streptophyta</taxon>
        <taxon>Embryophyta</taxon>
        <taxon>Tracheophyta</taxon>
        <taxon>Spermatophyta</taxon>
        <taxon>Magnoliopsida</taxon>
        <taxon>eudicotyledons</taxon>
        <taxon>Gunneridae</taxon>
        <taxon>Pentapetalae</taxon>
        <taxon>rosids</taxon>
        <taxon>malvids</taxon>
        <taxon>Malvales</taxon>
        <taxon>Malvaceae</taxon>
        <taxon>Byttnerioideae</taxon>
        <taxon>Theobroma</taxon>
    </lineage>
</organism>
<keyword evidence="2" id="KW-0436">Ligase</keyword>
<sequence length="80" mass="9101">MIWLDRRKKKSACGGKKKEVKETGLGLSLPKDENFRERYSEVAVNGEMIEYNDISSCYILGPWAISIGRLSHIIFILIAI</sequence>
<dbReference type="GO" id="GO:0005737">
    <property type="term" value="C:cytoplasm"/>
    <property type="evidence" value="ECO:0007669"/>
    <property type="project" value="InterPro"/>
</dbReference>
<name>A0AB32VX84_THECC</name>
<protein>
    <submittedName>
        <fullName evidence="2">Proline--tRNA ligase, cytoplasmic isoform X3</fullName>
    </submittedName>
</protein>
<gene>
    <name evidence="2" type="primary">LOC18607339</name>
</gene>
<dbReference type="Gene3D" id="3.30.930.10">
    <property type="entry name" value="Bira Bifunctional Protein, Domain 2"/>
    <property type="match status" value="1"/>
</dbReference>
<dbReference type="PANTHER" id="PTHR43382">
    <property type="entry name" value="PROLYL-TRNA SYNTHETASE"/>
    <property type="match status" value="1"/>
</dbReference>
<evidence type="ECO:0000313" key="1">
    <source>
        <dbReference type="Proteomes" id="UP000694886"/>
    </source>
</evidence>
<dbReference type="GeneID" id="18607339"/>
<dbReference type="AlphaFoldDB" id="A0AB32VX84"/>
<evidence type="ECO:0000313" key="2">
    <source>
        <dbReference type="RefSeq" id="XP_017971136.1"/>
    </source>
</evidence>
<reference evidence="2" key="2">
    <citation type="submission" date="2025-08" db="UniProtKB">
        <authorList>
            <consortium name="RefSeq"/>
        </authorList>
    </citation>
    <scope>IDENTIFICATION</scope>
</reference>
<dbReference type="GO" id="GO:0004827">
    <property type="term" value="F:proline-tRNA ligase activity"/>
    <property type="evidence" value="ECO:0007669"/>
    <property type="project" value="InterPro"/>
</dbReference>
<dbReference type="RefSeq" id="XP_017971136.1">
    <property type="nucleotide sequence ID" value="XM_018115647.1"/>
</dbReference>